<keyword evidence="1" id="KW-0812">Transmembrane</keyword>
<dbReference type="InterPro" id="IPR021385">
    <property type="entry name" value="DUF3017"/>
</dbReference>
<evidence type="ECO:0008006" key="4">
    <source>
        <dbReference type="Google" id="ProtNLM"/>
    </source>
</evidence>
<feature type="transmembrane region" description="Helical" evidence="1">
    <location>
        <begin position="12"/>
        <end position="30"/>
    </location>
</feature>
<sequence length="91" mass="9422">MNTRTTDDRWGPYPLVLAGAVLAVAAAVLVDVEWGGFALGAVIMLGAATRLAGGGRLAVRKKTTDAVTLAVLGAALMAGSLLLEYPWLMPR</sequence>
<evidence type="ECO:0000313" key="2">
    <source>
        <dbReference type="EMBL" id="GAT66544.1"/>
    </source>
</evidence>
<dbReference type="Proteomes" id="UP000077701">
    <property type="component" value="Unassembled WGS sequence"/>
</dbReference>
<dbReference type="Pfam" id="PF11222">
    <property type="entry name" value="DUF3017"/>
    <property type="match status" value="1"/>
</dbReference>
<dbReference type="RefSeq" id="WP_068896654.1">
    <property type="nucleotide sequence ID" value="NZ_BDCX01000004.1"/>
</dbReference>
<dbReference type="AlphaFoldDB" id="A0A161LGM8"/>
<gene>
    <name evidence="2" type="ORF">PS9374_02194</name>
</gene>
<reference evidence="2 3" key="1">
    <citation type="journal article" date="2016" name="Genome Announc.">
        <title>Draft Genome Sequence of Planomonospora sphaerica JCM9374, a Rare Actinomycete.</title>
        <authorList>
            <person name="Dohra H."/>
            <person name="Suzuki T."/>
            <person name="Inoue Y."/>
            <person name="Kodani S."/>
        </authorList>
    </citation>
    <scope>NUCLEOTIDE SEQUENCE [LARGE SCALE GENOMIC DNA]</scope>
    <source>
        <strain evidence="2 3">JCM 9374</strain>
    </source>
</reference>
<evidence type="ECO:0000256" key="1">
    <source>
        <dbReference type="SAM" id="Phobius"/>
    </source>
</evidence>
<feature type="transmembrane region" description="Helical" evidence="1">
    <location>
        <begin position="36"/>
        <end position="59"/>
    </location>
</feature>
<dbReference type="EMBL" id="BDCX01000004">
    <property type="protein sequence ID" value="GAT66544.1"/>
    <property type="molecule type" value="Genomic_DNA"/>
</dbReference>
<proteinExistence type="predicted"/>
<dbReference type="STRING" id="161355.PS9374_02194"/>
<organism evidence="2 3">
    <name type="scientific">Planomonospora sphaerica</name>
    <dbReference type="NCBI Taxonomy" id="161355"/>
    <lineage>
        <taxon>Bacteria</taxon>
        <taxon>Bacillati</taxon>
        <taxon>Actinomycetota</taxon>
        <taxon>Actinomycetes</taxon>
        <taxon>Streptosporangiales</taxon>
        <taxon>Streptosporangiaceae</taxon>
        <taxon>Planomonospora</taxon>
    </lineage>
</organism>
<keyword evidence="1" id="KW-0472">Membrane</keyword>
<evidence type="ECO:0000313" key="3">
    <source>
        <dbReference type="Proteomes" id="UP000077701"/>
    </source>
</evidence>
<protein>
    <recommendedName>
        <fullName evidence="4">DUF3017 domain-containing protein</fullName>
    </recommendedName>
</protein>
<name>A0A161LGM8_9ACTN</name>
<keyword evidence="1" id="KW-1133">Transmembrane helix</keyword>
<comment type="caution">
    <text evidence="2">The sequence shown here is derived from an EMBL/GenBank/DDBJ whole genome shotgun (WGS) entry which is preliminary data.</text>
</comment>
<accession>A0A161LGM8</accession>
<feature type="transmembrane region" description="Helical" evidence="1">
    <location>
        <begin position="66"/>
        <end position="88"/>
    </location>
</feature>
<keyword evidence="3" id="KW-1185">Reference proteome</keyword>
<reference evidence="3" key="2">
    <citation type="submission" date="2016-04" db="EMBL/GenBank/DDBJ databases">
        <title>Planomonospora sphaerica JCM9374 whole genome shotgun sequence.</title>
        <authorList>
            <person name="Suzuki T."/>
            <person name="Dohra H."/>
            <person name="Kodani S."/>
        </authorList>
    </citation>
    <scope>NUCLEOTIDE SEQUENCE [LARGE SCALE GENOMIC DNA]</scope>
    <source>
        <strain evidence="3">JCM 9374</strain>
    </source>
</reference>